<accession>A0A382S594</accession>
<evidence type="ECO:0000313" key="1">
    <source>
        <dbReference type="EMBL" id="SVD05030.1"/>
    </source>
</evidence>
<protein>
    <submittedName>
        <fullName evidence="1">Uncharacterized protein</fullName>
    </submittedName>
</protein>
<organism evidence="1">
    <name type="scientific">marine metagenome</name>
    <dbReference type="NCBI Taxonomy" id="408172"/>
    <lineage>
        <taxon>unclassified sequences</taxon>
        <taxon>metagenomes</taxon>
        <taxon>ecological metagenomes</taxon>
    </lineage>
</organism>
<gene>
    <name evidence="1" type="ORF">METZ01_LOCUS357884</name>
</gene>
<name>A0A382S594_9ZZZZ</name>
<dbReference type="EMBL" id="UINC01126509">
    <property type="protein sequence ID" value="SVD05030.1"/>
    <property type="molecule type" value="Genomic_DNA"/>
</dbReference>
<sequence>MSSVYCTLFHSFLRVFYCSPPTFPCRYNTFIITYYPDLSRGESERWCPQGWMYGFTNAPVPRSVLAYYFGLLTQVSPLRTPYLYIVIHWRRGTPVGHHLSDSGAQFGRVFALGAGLVTVLGLSTVV</sequence>
<dbReference type="AlphaFoldDB" id="A0A382S594"/>
<proteinExistence type="predicted"/>
<reference evidence="1" key="1">
    <citation type="submission" date="2018-05" db="EMBL/GenBank/DDBJ databases">
        <authorList>
            <person name="Lanie J.A."/>
            <person name="Ng W.-L."/>
            <person name="Kazmierczak K.M."/>
            <person name="Andrzejewski T.M."/>
            <person name="Davidsen T.M."/>
            <person name="Wayne K.J."/>
            <person name="Tettelin H."/>
            <person name="Glass J.I."/>
            <person name="Rusch D."/>
            <person name="Podicherti R."/>
            <person name="Tsui H.-C.T."/>
            <person name="Winkler M.E."/>
        </authorList>
    </citation>
    <scope>NUCLEOTIDE SEQUENCE</scope>
</reference>